<evidence type="ECO:0000259" key="12">
    <source>
        <dbReference type="Pfam" id="PF00520"/>
    </source>
</evidence>
<feature type="transmembrane region" description="Helical" evidence="11">
    <location>
        <begin position="428"/>
        <end position="451"/>
    </location>
</feature>
<dbReference type="STRING" id="35128.B8C0W0"/>
<feature type="domain" description="Ion transport" evidence="12">
    <location>
        <begin position="741"/>
        <end position="1018"/>
    </location>
</feature>
<dbReference type="FunFam" id="1.10.287.70:FF:000317">
    <property type="entry name" value="Voltage-gated Ca2+ channel, alpha subunit"/>
    <property type="match status" value="1"/>
</dbReference>
<evidence type="ECO:0000256" key="8">
    <source>
        <dbReference type="ARBA" id="ARBA00023303"/>
    </source>
</evidence>
<feature type="domain" description="Ion transport" evidence="12">
    <location>
        <begin position="428"/>
        <end position="673"/>
    </location>
</feature>
<feature type="transmembrane region" description="Helical" evidence="11">
    <location>
        <begin position="769"/>
        <end position="791"/>
    </location>
</feature>
<dbReference type="InterPro" id="IPR043203">
    <property type="entry name" value="VGCC_Ca_Na"/>
</dbReference>
<dbReference type="GO" id="GO:0005891">
    <property type="term" value="C:voltage-gated calcium channel complex"/>
    <property type="evidence" value="ECO:0007669"/>
    <property type="project" value="InterPro"/>
</dbReference>
<dbReference type="GO" id="GO:0005248">
    <property type="term" value="F:voltage-gated sodium channel activity"/>
    <property type="evidence" value="ECO:0000318"/>
    <property type="project" value="GO_Central"/>
</dbReference>
<dbReference type="HOGENOM" id="CLU_000540_5_3_1"/>
<keyword evidence="10" id="KW-0109">Calcium transport</keyword>
<feature type="transmembrane region" description="Helical" evidence="11">
    <location>
        <begin position="463"/>
        <end position="481"/>
    </location>
</feature>
<dbReference type="PANTHER" id="PTHR10037:SF62">
    <property type="entry name" value="SODIUM CHANNEL PROTEIN 60E"/>
    <property type="match status" value="1"/>
</dbReference>
<dbReference type="InterPro" id="IPR005821">
    <property type="entry name" value="Ion_trans_dom"/>
</dbReference>
<name>B8C0W0_THAPS</name>
<dbReference type="GO" id="GO:0005245">
    <property type="term" value="F:voltage-gated calcium channel activity"/>
    <property type="evidence" value="ECO:0007669"/>
    <property type="project" value="InterPro"/>
</dbReference>
<dbReference type="PaxDb" id="35128-Thaps22071"/>
<feature type="transmembrane region" description="Helical" evidence="11">
    <location>
        <begin position="1185"/>
        <end position="1213"/>
    </location>
</feature>
<feature type="binding site" evidence="9">
    <location>
        <position position="960"/>
    </location>
    <ligand>
        <name>Ca(2+)</name>
        <dbReference type="ChEBI" id="CHEBI:29108"/>
    </ligand>
</feature>
<keyword evidence="7 11" id="KW-0472">Membrane</keyword>
<feature type="transmembrane region" description="Helical" evidence="11">
    <location>
        <begin position="355"/>
        <end position="377"/>
    </location>
</feature>
<evidence type="ECO:0000256" key="9">
    <source>
        <dbReference type="PIRSR" id="PIRSR602077-1"/>
    </source>
</evidence>
<dbReference type="Proteomes" id="UP000001449">
    <property type="component" value="Chromosome 4"/>
</dbReference>
<feature type="transmembrane region" description="Helical" evidence="11">
    <location>
        <begin position="1302"/>
        <end position="1324"/>
    </location>
</feature>
<dbReference type="PROSITE" id="PS51257">
    <property type="entry name" value="PROKAR_LIPOPROTEIN"/>
    <property type="match status" value="1"/>
</dbReference>
<dbReference type="Pfam" id="PF00520">
    <property type="entry name" value="Ion_trans"/>
    <property type="match status" value="4"/>
</dbReference>
<dbReference type="Gene3D" id="1.10.287.70">
    <property type="match status" value="5"/>
</dbReference>
<evidence type="ECO:0000256" key="7">
    <source>
        <dbReference type="ARBA" id="ARBA00023136"/>
    </source>
</evidence>
<feature type="transmembrane region" description="Helical" evidence="11">
    <location>
        <begin position="93"/>
        <end position="111"/>
    </location>
</feature>
<evidence type="ECO:0000256" key="10">
    <source>
        <dbReference type="RuleBase" id="RU003808"/>
    </source>
</evidence>
<dbReference type="FunFam" id="1.20.120.350:FF:000095">
    <property type="entry name" value="Voltage-gated Ca2+ channel, alpha subunit"/>
    <property type="match status" value="2"/>
</dbReference>
<keyword evidence="3 11" id="KW-0812">Transmembrane</keyword>
<sequence>MSTSKVITGIVSSPSFDNIILIAIILNSIAIACTDYSVVDDNYQPSTELSVRNSIIEKIDVPFTVIFTVECLLKVIAFGFWKRRNAYLRDGWNVLDLLIVVTSILGLLPHVPNFSVLRSFRVLRPLRSISKLPSLRKIIGAFSKSIQDLVNVMVLLLFILVCFTLFGVTFWRGLFHARCRLTPFPVSMPSDCRATTDTCWNEFVLDAAMYPYKHRCLPHANDNAESWSQSTSPWYFSGRQDCIWPIDETDSRVCSITGRGSHSCIKDVEFMGQTIPRTCGSNYDSFGNPRFIESVEPYGYSRMKDDVFSKDLNWGFTSFDNFSLAFVTTFQSVTLEGWSDIMYRTIEAWLAAPTIMVYAMLIILGAQIAINIVLAVITKSLDVMESEEPENAQSNAGDSARLNSTTHHRYTAKPAFSRKTQELVECRMYGNFILLVIVTNTIILSCDHYGISNSFEMILDAGNFITTCVFFMDMILCNISYGVRTYWSSSSTCFDGIIAMSSVVELILARVAGRGSSGKSVMSIFRSLRLVRLFKMIKHWKSLHSLLNTIGKIASDVRSFGVLLALFVFIYALVGMQLFANRLHFDSVTGAHVAISDPKYSTADVPRSSFDDFFWAVTIVFQVLSGEDWNEVMYDSWKATSWIAPIYFVSLVVFGCFIALNLFLAILLKQFDEDDTVLSNRSQVHPIFGGNAPDKKSSFSSILDGLKRLTDDMCSRGTAPRCSNSYGSLKRHCVKFVQDKRFESTLTATIVMSSIFLALDNPLASPNSALAGFLLIMNYFFTVVFVTEFLIEVIAFSPLGYLHDSWNILDFSAVVASVLELSSAGAGKSLRVLRTLRVLRPLKMIHRFPEIKLVVDALLLSLPSVVNVGIICAVFFLVFSIFGVTFLKGTFYKCLESSLQEEQLSLVAHPIPFGEMKEAELSWFDMDSALCGAKWIQVIPQNFDNVLRGFLLLFEISTTEGWVDVMLAAVDQRGIDMQPVRDNNRHWALFFVVFLVLGAFFIMELFVGVIIENFARIRDVKGHGLMTQAQREWAMTQSFIMKIKPERRLHRPEGWLQYFCYEVVMNPWFDRFIVAVIIANSIGIASVSFGDSDFKSTVLELVNEICSAIFIIEAMLKLTALGTRYFRSRWNRFDFIVVCGLAAGFILKATISNQHLASAVSSLMSLIRIGRLLRLIRLVKPLRAIFNSIVTAIPGIVNIGALLVLLFFVYAVVGVQLYGLVAFQGELNEQANFRTLGSAMLLLLRFSTGENWNGFMWSLFEERADCDLDPVYNETAPWCLNEEDYPDCTEVNGCSAGYSVFAYFYSFTLIVSFVVLNMFVGVVLEAFEKSQEGDILTPDDLDHFVAVWAEFDPEATWFINASDVQSFLARLPPPLGIDEHERPKKGDDLSNDQCLMEISVNDKKQVNIVNVATLLAKRLTKQRQGDQFGELSDDHPIQRRILKQKEGMKMTLGDVYTHSSLTIIMAVRRFRRRQAGAIHPGPGYEEGAEAA</sequence>
<dbReference type="InterPro" id="IPR031649">
    <property type="entry name" value="GPHH_dom"/>
</dbReference>
<dbReference type="FunFam" id="1.10.238.10:FF:000536">
    <property type="entry name" value="Calcium channel protein, putative"/>
    <property type="match status" value="1"/>
</dbReference>
<keyword evidence="15" id="KW-1185">Reference proteome</keyword>
<dbReference type="GeneID" id="7442035"/>
<evidence type="ECO:0000313" key="15">
    <source>
        <dbReference type="Proteomes" id="UP000001449"/>
    </source>
</evidence>
<feature type="transmembrane region" description="Helical" evidence="11">
    <location>
        <begin position="853"/>
        <end position="882"/>
    </location>
</feature>
<keyword evidence="10" id="KW-0107">Calcium channel</keyword>
<dbReference type="RefSeq" id="XP_002289136.1">
    <property type="nucleotide sequence ID" value="XM_002289100.1"/>
</dbReference>
<dbReference type="InterPro" id="IPR027359">
    <property type="entry name" value="Volt_channel_dom_sf"/>
</dbReference>
<dbReference type="InParanoid" id="B8C0W0"/>
<evidence type="ECO:0000256" key="2">
    <source>
        <dbReference type="ARBA" id="ARBA00022448"/>
    </source>
</evidence>
<keyword evidence="4" id="KW-0677">Repeat</keyword>
<dbReference type="GO" id="GO:0046872">
    <property type="term" value="F:metal ion binding"/>
    <property type="evidence" value="ECO:0007669"/>
    <property type="project" value="UniProtKB-KW"/>
</dbReference>
<dbReference type="Gene3D" id="1.20.120.350">
    <property type="entry name" value="Voltage-gated potassium channels. Chain C"/>
    <property type="match status" value="4"/>
</dbReference>
<keyword evidence="9" id="KW-0479">Metal-binding</keyword>
<keyword evidence="8" id="KW-0407">Ion channel</keyword>
<keyword evidence="6" id="KW-0406">Ion transport</keyword>
<feature type="domain" description="Voltage-dependent L-type calcium channel IQ-associated" evidence="13">
    <location>
        <begin position="1343"/>
        <end position="1378"/>
    </location>
</feature>
<gene>
    <name evidence="14" type="ORF">THAPSDRAFT_22071</name>
</gene>
<dbReference type="PRINTS" id="PR00167">
    <property type="entry name" value="CACHANNEL"/>
</dbReference>
<feature type="transmembrane region" description="Helical" evidence="11">
    <location>
        <begin position="312"/>
        <end position="335"/>
    </location>
</feature>
<dbReference type="SUPFAM" id="SSF81324">
    <property type="entry name" value="Voltage-gated potassium channels"/>
    <property type="match status" value="4"/>
</dbReference>
<keyword evidence="9 10" id="KW-0106">Calcium</keyword>
<evidence type="ECO:0000259" key="13">
    <source>
        <dbReference type="Pfam" id="PF16905"/>
    </source>
</evidence>
<dbReference type="eggNOG" id="KOG2301">
    <property type="taxonomic scope" value="Eukaryota"/>
</dbReference>
<dbReference type="GO" id="GO:0001518">
    <property type="term" value="C:voltage-gated sodium channel complex"/>
    <property type="evidence" value="ECO:0000318"/>
    <property type="project" value="GO_Central"/>
</dbReference>
<feature type="transmembrane region" description="Helical" evidence="11">
    <location>
        <begin position="20"/>
        <end position="39"/>
    </location>
</feature>
<keyword evidence="2" id="KW-0813">Transport</keyword>
<dbReference type="Gene3D" id="1.10.238.10">
    <property type="entry name" value="EF-hand"/>
    <property type="match status" value="1"/>
</dbReference>
<feature type="transmembrane region" description="Helical" evidence="11">
    <location>
        <begin position="1072"/>
        <end position="1089"/>
    </location>
</feature>
<evidence type="ECO:0000256" key="11">
    <source>
        <dbReference type="SAM" id="Phobius"/>
    </source>
</evidence>
<feature type="transmembrane region" description="Helical" evidence="11">
    <location>
        <begin position="59"/>
        <end position="81"/>
    </location>
</feature>
<dbReference type="OMA" id="DPFYHNQ"/>
<evidence type="ECO:0000256" key="6">
    <source>
        <dbReference type="ARBA" id="ARBA00023065"/>
    </source>
</evidence>
<feature type="transmembrane region" description="Helical" evidence="11">
    <location>
        <begin position="642"/>
        <end position="668"/>
    </location>
</feature>
<dbReference type="InterPro" id="IPR002077">
    <property type="entry name" value="VDCCAlpha1"/>
</dbReference>
<evidence type="ECO:0000313" key="14">
    <source>
        <dbReference type="EMBL" id="EED92673.1"/>
    </source>
</evidence>
<dbReference type="EMBL" id="CM000641">
    <property type="protein sequence ID" value="EED92673.1"/>
    <property type="molecule type" value="Genomic_DNA"/>
</dbReference>
<reference evidence="14 15" key="2">
    <citation type="journal article" date="2008" name="Nature">
        <title>The Phaeodactylum genome reveals the evolutionary history of diatom genomes.</title>
        <authorList>
            <person name="Bowler C."/>
            <person name="Allen A.E."/>
            <person name="Badger J.H."/>
            <person name="Grimwood J."/>
            <person name="Jabbari K."/>
            <person name="Kuo A."/>
            <person name="Maheswari U."/>
            <person name="Martens C."/>
            <person name="Maumus F."/>
            <person name="Otillar R.P."/>
            <person name="Rayko E."/>
            <person name="Salamov A."/>
            <person name="Vandepoele K."/>
            <person name="Beszteri B."/>
            <person name="Gruber A."/>
            <person name="Heijde M."/>
            <person name="Katinka M."/>
            <person name="Mock T."/>
            <person name="Valentin K."/>
            <person name="Verret F."/>
            <person name="Berges J.A."/>
            <person name="Brownlee C."/>
            <person name="Cadoret J.P."/>
            <person name="Chiovitti A."/>
            <person name="Choi C.J."/>
            <person name="Coesel S."/>
            <person name="De Martino A."/>
            <person name="Detter J.C."/>
            <person name="Durkin C."/>
            <person name="Falciatore A."/>
            <person name="Fournet J."/>
            <person name="Haruta M."/>
            <person name="Huysman M.J."/>
            <person name="Jenkins B.D."/>
            <person name="Jiroutova K."/>
            <person name="Jorgensen R.E."/>
            <person name="Joubert Y."/>
            <person name="Kaplan A."/>
            <person name="Kroger N."/>
            <person name="Kroth P.G."/>
            <person name="La Roche J."/>
            <person name="Lindquist E."/>
            <person name="Lommer M."/>
            <person name="Martin-Jezequel V."/>
            <person name="Lopez P.J."/>
            <person name="Lucas S."/>
            <person name="Mangogna M."/>
            <person name="McGinnis K."/>
            <person name="Medlin L.K."/>
            <person name="Montsant A."/>
            <person name="Oudot-Le Secq M.P."/>
            <person name="Napoli C."/>
            <person name="Obornik M."/>
            <person name="Parker M.S."/>
            <person name="Petit J.L."/>
            <person name="Porcel B.M."/>
            <person name="Poulsen N."/>
            <person name="Robison M."/>
            <person name="Rychlewski L."/>
            <person name="Rynearson T.A."/>
            <person name="Schmutz J."/>
            <person name="Shapiro H."/>
            <person name="Siaut M."/>
            <person name="Stanley M."/>
            <person name="Sussman M.R."/>
            <person name="Taylor A.R."/>
            <person name="Vardi A."/>
            <person name="von Dassow P."/>
            <person name="Vyverman W."/>
            <person name="Willis A."/>
            <person name="Wyrwicz L.S."/>
            <person name="Rokhsar D.S."/>
            <person name="Weissenbach J."/>
            <person name="Armbrust E.V."/>
            <person name="Green B.R."/>
            <person name="Van de Peer Y."/>
            <person name="Grigoriev I.V."/>
        </authorList>
    </citation>
    <scope>NUCLEOTIDE SEQUENCE [LARGE SCALE GENOMIC DNA]</scope>
    <source>
        <strain evidence="14 15">CCMP1335</strain>
    </source>
</reference>
<feature type="transmembrane region" description="Helical" evidence="11">
    <location>
        <begin position="560"/>
        <end position="580"/>
    </location>
</feature>
<evidence type="ECO:0000256" key="1">
    <source>
        <dbReference type="ARBA" id="ARBA00004141"/>
    </source>
</evidence>
<evidence type="ECO:0008006" key="16">
    <source>
        <dbReference type="Google" id="ProtNLM"/>
    </source>
</evidence>
<protein>
    <recommendedName>
        <fullName evidence="16">Voltage-gated ion channel superfamily</fullName>
    </recommendedName>
</protein>
<dbReference type="PANTHER" id="PTHR10037">
    <property type="entry name" value="VOLTAGE-GATED CATION CHANNEL CALCIUM AND SODIUM"/>
    <property type="match status" value="1"/>
</dbReference>
<keyword evidence="5 11" id="KW-1133">Transmembrane helix</keyword>
<feature type="domain" description="Ion transport" evidence="12">
    <location>
        <begin position="14"/>
        <end position="387"/>
    </location>
</feature>
<organism evidence="14 15">
    <name type="scientific">Thalassiosira pseudonana</name>
    <name type="common">Marine diatom</name>
    <name type="synonym">Cyclotella nana</name>
    <dbReference type="NCBI Taxonomy" id="35128"/>
    <lineage>
        <taxon>Eukaryota</taxon>
        <taxon>Sar</taxon>
        <taxon>Stramenopiles</taxon>
        <taxon>Ochrophyta</taxon>
        <taxon>Bacillariophyta</taxon>
        <taxon>Coscinodiscophyceae</taxon>
        <taxon>Thalassiosirophycidae</taxon>
        <taxon>Thalassiosirales</taxon>
        <taxon>Thalassiosiraceae</taxon>
        <taxon>Thalassiosira</taxon>
    </lineage>
</organism>
<feature type="domain" description="Ion transport" evidence="12">
    <location>
        <begin position="1066"/>
        <end position="1332"/>
    </location>
</feature>
<dbReference type="KEGG" id="tps:THAPSDRAFT_22071"/>
<comment type="similarity">
    <text evidence="10">Belongs to the calcium channel alpha-1 subunit (TC 1.A.1.11) family.</text>
</comment>
<evidence type="ECO:0000256" key="4">
    <source>
        <dbReference type="ARBA" id="ARBA00022737"/>
    </source>
</evidence>
<dbReference type="Pfam" id="PF16905">
    <property type="entry name" value="GPHH"/>
    <property type="match status" value="1"/>
</dbReference>
<feature type="transmembrane region" description="Helical" evidence="11">
    <location>
        <begin position="152"/>
        <end position="171"/>
    </location>
</feature>
<feature type="transmembrane region" description="Helical" evidence="11">
    <location>
        <begin position="987"/>
        <end position="1011"/>
    </location>
</feature>
<comment type="subcellular location">
    <subcellularLocation>
        <location evidence="1 10">Membrane</location>
        <topology evidence="1 10">Multi-pass membrane protein</topology>
    </subcellularLocation>
</comment>
<feature type="transmembrane region" description="Helical" evidence="11">
    <location>
        <begin position="1133"/>
        <end position="1150"/>
    </location>
</feature>
<proteinExistence type="inferred from homology"/>
<accession>B8C0W0</accession>
<evidence type="ECO:0000256" key="3">
    <source>
        <dbReference type="ARBA" id="ARBA00022692"/>
    </source>
</evidence>
<reference evidence="14 15" key="1">
    <citation type="journal article" date="2004" name="Science">
        <title>The genome of the diatom Thalassiosira pseudonana: ecology, evolution, and metabolism.</title>
        <authorList>
            <person name="Armbrust E.V."/>
            <person name="Berges J.A."/>
            <person name="Bowler C."/>
            <person name="Green B.R."/>
            <person name="Martinez D."/>
            <person name="Putnam N.H."/>
            <person name="Zhou S."/>
            <person name="Allen A.E."/>
            <person name="Apt K.E."/>
            <person name="Bechner M."/>
            <person name="Brzezinski M.A."/>
            <person name="Chaal B.K."/>
            <person name="Chiovitti A."/>
            <person name="Davis A.K."/>
            <person name="Demarest M.S."/>
            <person name="Detter J.C."/>
            <person name="Glavina T."/>
            <person name="Goodstein D."/>
            <person name="Hadi M.Z."/>
            <person name="Hellsten U."/>
            <person name="Hildebrand M."/>
            <person name="Jenkins B.D."/>
            <person name="Jurka J."/>
            <person name="Kapitonov V.V."/>
            <person name="Kroger N."/>
            <person name="Lau W.W."/>
            <person name="Lane T.W."/>
            <person name="Larimer F.W."/>
            <person name="Lippmeier J.C."/>
            <person name="Lucas S."/>
            <person name="Medina M."/>
            <person name="Montsant A."/>
            <person name="Obornik M."/>
            <person name="Parker M.S."/>
            <person name="Palenik B."/>
            <person name="Pazour G.J."/>
            <person name="Richardson P.M."/>
            <person name="Rynearson T.A."/>
            <person name="Saito M.A."/>
            <person name="Schwartz D.C."/>
            <person name="Thamatrakoln K."/>
            <person name="Valentin K."/>
            <person name="Vardi A."/>
            <person name="Wilkerson F.P."/>
            <person name="Rokhsar D.S."/>
        </authorList>
    </citation>
    <scope>NUCLEOTIDE SEQUENCE [LARGE SCALE GENOMIC DNA]</scope>
    <source>
        <strain evidence="14 15">CCMP1335</strain>
    </source>
</reference>
<evidence type="ECO:0000256" key="5">
    <source>
        <dbReference type="ARBA" id="ARBA00022989"/>
    </source>
</evidence>
<keyword evidence="10" id="KW-0851">Voltage-gated channel</keyword>